<dbReference type="PANTHER" id="PTHR36694">
    <property type="entry name" value="PASIFLORA 1, ISOFORM A-RELATED"/>
    <property type="match status" value="1"/>
</dbReference>
<name>A0A0K2UYX6_LEPSM</name>
<evidence type="ECO:0000256" key="1">
    <source>
        <dbReference type="SAM" id="MobiDB-lite"/>
    </source>
</evidence>
<dbReference type="OrthoDB" id="8190053at2759"/>
<feature type="region of interest" description="Disordered" evidence="1">
    <location>
        <begin position="195"/>
        <end position="216"/>
    </location>
</feature>
<feature type="transmembrane region" description="Helical" evidence="2">
    <location>
        <begin position="83"/>
        <end position="109"/>
    </location>
</feature>
<evidence type="ECO:0000256" key="2">
    <source>
        <dbReference type="SAM" id="Phobius"/>
    </source>
</evidence>
<dbReference type="EMBL" id="HACA01025550">
    <property type="protein sequence ID" value="CDW42911.1"/>
    <property type="molecule type" value="Transcribed_RNA"/>
</dbReference>
<proteinExistence type="predicted"/>
<keyword evidence="2" id="KW-0472">Membrane</keyword>
<feature type="transmembrane region" description="Helical" evidence="2">
    <location>
        <begin position="144"/>
        <end position="165"/>
    </location>
</feature>
<feature type="transmembrane region" description="Helical" evidence="2">
    <location>
        <begin position="20"/>
        <end position="41"/>
    </location>
</feature>
<evidence type="ECO:0000313" key="3">
    <source>
        <dbReference type="EMBL" id="CDW42911.1"/>
    </source>
</evidence>
<organism evidence="3">
    <name type="scientific">Lepeophtheirus salmonis</name>
    <name type="common">Salmon louse</name>
    <name type="synonym">Caligus salmonis</name>
    <dbReference type="NCBI Taxonomy" id="72036"/>
    <lineage>
        <taxon>Eukaryota</taxon>
        <taxon>Metazoa</taxon>
        <taxon>Ecdysozoa</taxon>
        <taxon>Arthropoda</taxon>
        <taxon>Crustacea</taxon>
        <taxon>Multicrustacea</taxon>
        <taxon>Hexanauplia</taxon>
        <taxon>Copepoda</taxon>
        <taxon>Siphonostomatoida</taxon>
        <taxon>Caligidae</taxon>
        <taxon>Lepeophtheirus</taxon>
    </lineage>
</organism>
<keyword evidence="2" id="KW-1133">Transmembrane helix</keyword>
<sequence length="216" mass="24111">MGIPKYGCCCCFSMRTGTILAGISTILSNLFFMLPCIYALIKPEFWAEGYKLIENWVLGNHWDSDVTSVALRGLGYISEHSGILLMILIALSTFHVFNSLILILGALLIRPLLFLPWMIQDTILLLIAAILFVLWAFLSFFVDVLVAVLFPVISGLVLGYWIYLWKNIYQYYCQLRSDALLDPLGRATIYTKLPAGSGTASSASSTNGSRRLPKRV</sequence>
<feature type="compositionally biased region" description="Low complexity" evidence="1">
    <location>
        <begin position="195"/>
        <end position="209"/>
    </location>
</feature>
<accession>A0A0K2UYX6</accession>
<dbReference type="AlphaFoldDB" id="A0A0K2UYX6"/>
<feature type="transmembrane region" description="Helical" evidence="2">
    <location>
        <begin position="121"/>
        <end position="138"/>
    </location>
</feature>
<protein>
    <submittedName>
        <fullName evidence="3">Uncharacterized protein</fullName>
    </submittedName>
</protein>
<keyword evidence="2" id="KW-0812">Transmembrane</keyword>
<reference evidence="3" key="1">
    <citation type="submission" date="2014-05" db="EMBL/GenBank/DDBJ databases">
        <authorList>
            <person name="Chronopoulou M."/>
        </authorList>
    </citation>
    <scope>NUCLEOTIDE SEQUENCE</scope>
    <source>
        <tissue evidence="3">Whole organism</tissue>
    </source>
</reference>
<dbReference type="PANTHER" id="PTHR36694:SF11">
    <property type="entry name" value="LP21121P-RELATED"/>
    <property type="match status" value="1"/>
</dbReference>